<dbReference type="OrthoDB" id="434276at2759"/>
<evidence type="ECO:0000256" key="1">
    <source>
        <dbReference type="SAM" id="SignalP"/>
    </source>
</evidence>
<keyword evidence="3" id="KW-1185">Reference proteome</keyword>
<evidence type="ECO:0000313" key="3">
    <source>
        <dbReference type="Proteomes" id="UP000198406"/>
    </source>
</evidence>
<reference evidence="2 3" key="1">
    <citation type="journal article" date="2015" name="Plant Cell">
        <title>Oil accumulation by the oleaginous diatom Fistulifera solaris as revealed by the genome and transcriptome.</title>
        <authorList>
            <person name="Tanaka T."/>
            <person name="Maeda Y."/>
            <person name="Veluchamy A."/>
            <person name="Tanaka M."/>
            <person name="Abida H."/>
            <person name="Marechal E."/>
            <person name="Bowler C."/>
            <person name="Muto M."/>
            <person name="Sunaga Y."/>
            <person name="Tanaka M."/>
            <person name="Yoshino T."/>
            <person name="Taniguchi T."/>
            <person name="Fukuda Y."/>
            <person name="Nemoto M."/>
            <person name="Matsumoto M."/>
            <person name="Wong P.S."/>
            <person name="Aburatani S."/>
            <person name="Fujibuchi W."/>
        </authorList>
    </citation>
    <scope>NUCLEOTIDE SEQUENCE [LARGE SCALE GENOMIC DNA]</scope>
    <source>
        <strain evidence="2 3">JPCC DA0580</strain>
    </source>
</reference>
<evidence type="ECO:0000313" key="2">
    <source>
        <dbReference type="EMBL" id="GAX10202.1"/>
    </source>
</evidence>
<dbReference type="InParanoid" id="A0A1Z5J8H1"/>
<sequence>MMKITLFFFLISNVLSFQRPPRLQHFHLLSNLQSFNNKKQDLDDALSIPYIPLAYESIEETFSSEESGKGLDIRSTMNVVLPFLFPFFAFETYDEVAALWEFCVELLFTKSWVTVDGGAYQARIIAPAVNGVVVPAMAVLFATLTSTTISSLRDRQHTVHRSINMEAGELRALECVLEEFPTGNLKRSARNYLVQYTSRLISESSPRDSLDHDFTNPRRNMDSELNGLISFLNRHVREQDQKQTTETIPPHILSEVYSSVTKLRDHRHNRITALQSYFPPLHYAVLGVLALSECIAFLMETNQEILVFLNAFQLRILWSMLTSTFVACFALFNDLNSPFSGSYSIATSADQLRTIRITLNASARQEEREAEKNGKEHVTFKTQQTFTRQVKNTTMSGTGTNGSEE</sequence>
<name>A0A1Z5J8H1_FISSO</name>
<dbReference type="InterPro" id="IPR025333">
    <property type="entry name" value="DUF4239"/>
</dbReference>
<dbReference type="Proteomes" id="UP000198406">
    <property type="component" value="Unassembled WGS sequence"/>
</dbReference>
<comment type="caution">
    <text evidence="2">The sequence shown here is derived from an EMBL/GenBank/DDBJ whole genome shotgun (WGS) entry which is preliminary data.</text>
</comment>
<dbReference type="EMBL" id="BDSP01000016">
    <property type="protein sequence ID" value="GAX10202.1"/>
    <property type="molecule type" value="Genomic_DNA"/>
</dbReference>
<dbReference type="AlphaFoldDB" id="A0A1Z5J8H1"/>
<feature type="chain" id="PRO_5012803270" description="Chloride channel CLIC-like protein 1" evidence="1">
    <location>
        <begin position="17"/>
        <end position="405"/>
    </location>
</feature>
<feature type="signal peptide" evidence="1">
    <location>
        <begin position="1"/>
        <end position="16"/>
    </location>
</feature>
<organism evidence="2 3">
    <name type="scientific">Fistulifera solaris</name>
    <name type="common">Oleaginous diatom</name>
    <dbReference type="NCBI Taxonomy" id="1519565"/>
    <lineage>
        <taxon>Eukaryota</taxon>
        <taxon>Sar</taxon>
        <taxon>Stramenopiles</taxon>
        <taxon>Ochrophyta</taxon>
        <taxon>Bacillariophyta</taxon>
        <taxon>Bacillariophyceae</taxon>
        <taxon>Bacillariophycidae</taxon>
        <taxon>Naviculales</taxon>
        <taxon>Naviculaceae</taxon>
        <taxon>Fistulifera</taxon>
    </lineage>
</organism>
<dbReference type="Pfam" id="PF14023">
    <property type="entry name" value="Bestrophin-like"/>
    <property type="match status" value="1"/>
</dbReference>
<keyword evidence="1" id="KW-0732">Signal</keyword>
<accession>A0A1Z5J8H1</accession>
<evidence type="ECO:0008006" key="4">
    <source>
        <dbReference type="Google" id="ProtNLM"/>
    </source>
</evidence>
<protein>
    <recommendedName>
        <fullName evidence="4">Chloride channel CLIC-like protein 1</fullName>
    </recommendedName>
</protein>
<proteinExistence type="predicted"/>
<gene>
    <name evidence="2" type="ORF">FisN_3Lh397</name>
</gene>